<gene>
    <name evidence="1" type="ORF">M8818_002814</name>
</gene>
<sequence length="726" mass="81159">MTLKDLLKKRSHISNPSTSSSTTASSFENIPPAPEREIPEFTFIRTTTETEEIISPPSFPGDEPDPAPPAHTLFAHKHRDKENHKEHREDKHAQAPETNLSPKKSRPNPFRKLSNASRKDSMDGSPKKEKRERSNTRTSDGAQEEVEAPKITLPSRPKNERKLSERLHLRSRTASSASVNLPEGLPDAPAALPAPAVAPGSVEETKVKKEREKEKAQGRLSSDGTKDDGVHKAETEAREAQWEKRATVLALGNPLAHDGSRSWAAETERTALEQKATRTRRQSVTDTDTEDTIQEAIRLHEAGDLERSTAIFGRLADPKGANNPLSQVLYGLALRHGWGIEVRPEEAIHYLSLAASNSASIESAALSSGYAKGGDAKGELVLAIFELANCFRYAWGVKKDPVAARSYYETAANLGDLDAAEEVAWCFVEGFGGPKDKEMENGVTKFKKARKRYPKFEREEGGYVSPFLNLPAELRNKIYTLALTDEEEDIVLFHKSHKGGERVRRRHNTNHGSAHYPYGEQSTSMRSWYPKGHQKHTAVHRLSPSLLAVNRQLNKEGSRFLYQQPLHFDSATTLYHFLPQIGPSNRSILTELVVIHGGDSPKTRYISDTALSPHAFATLADAASLQRFEVTAHRSFVISQLAGEGSILDVMDPWVRAVGWKRASRVLCFTRLAHRQGEYGPEWVEASVKRMELKSKKLIQRLGQFFWKDVRRQAKAKRKAKIQNEE</sequence>
<comment type="caution">
    <text evidence="1">The sequence shown here is derived from an EMBL/GenBank/DDBJ whole genome shotgun (WGS) entry which is preliminary data.</text>
</comment>
<reference evidence="1" key="1">
    <citation type="submission" date="2024-02" db="EMBL/GenBank/DDBJ databases">
        <title>Metagenome Assembled Genome of Zalaria obscura JY119.</title>
        <authorList>
            <person name="Vighnesh L."/>
            <person name="Jagadeeshwari U."/>
            <person name="Venkata Ramana C."/>
            <person name="Sasikala C."/>
        </authorList>
    </citation>
    <scope>NUCLEOTIDE SEQUENCE</scope>
    <source>
        <strain evidence="1">JY119</strain>
    </source>
</reference>
<evidence type="ECO:0000313" key="1">
    <source>
        <dbReference type="EMBL" id="KAK8213512.1"/>
    </source>
</evidence>
<protein>
    <submittedName>
        <fullName evidence="1">Uncharacterized protein</fullName>
    </submittedName>
</protein>
<name>A0ACC3SH02_9PEZI</name>
<keyword evidence="2" id="KW-1185">Reference proteome</keyword>
<dbReference type="EMBL" id="JAMKPW020000011">
    <property type="protein sequence ID" value="KAK8213512.1"/>
    <property type="molecule type" value="Genomic_DNA"/>
</dbReference>
<organism evidence="1 2">
    <name type="scientific">Zalaria obscura</name>
    <dbReference type="NCBI Taxonomy" id="2024903"/>
    <lineage>
        <taxon>Eukaryota</taxon>
        <taxon>Fungi</taxon>
        <taxon>Dikarya</taxon>
        <taxon>Ascomycota</taxon>
        <taxon>Pezizomycotina</taxon>
        <taxon>Dothideomycetes</taxon>
        <taxon>Dothideomycetidae</taxon>
        <taxon>Dothideales</taxon>
        <taxon>Zalariaceae</taxon>
        <taxon>Zalaria</taxon>
    </lineage>
</organism>
<dbReference type="Proteomes" id="UP001320706">
    <property type="component" value="Unassembled WGS sequence"/>
</dbReference>
<evidence type="ECO:0000313" key="2">
    <source>
        <dbReference type="Proteomes" id="UP001320706"/>
    </source>
</evidence>
<accession>A0ACC3SH02</accession>
<proteinExistence type="predicted"/>